<dbReference type="eggNOG" id="COG5283">
    <property type="taxonomic scope" value="Bacteria"/>
</dbReference>
<dbReference type="Proteomes" id="UP000017415">
    <property type="component" value="Unassembled WGS sequence"/>
</dbReference>
<evidence type="ECO:0000259" key="4">
    <source>
        <dbReference type="Pfam" id="PF10145"/>
    </source>
</evidence>
<feature type="coiled-coil region" evidence="2">
    <location>
        <begin position="61"/>
        <end position="130"/>
    </location>
</feature>
<evidence type="ECO:0000313" key="5">
    <source>
        <dbReference type="EMBL" id="ESK61256.1"/>
    </source>
</evidence>
<evidence type="ECO:0000256" key="2">
    <source>
        <dbReference type="SAM" id="Coils"/>
    </source>
</evidence>
<dbReference type="EMBL" id="AHYS01000006">
    <property type="protein sequence ID" value="ESK61256.1"/>
    <property type="molecule type" value="Genomic_DNA"/>
</dbReference>
<protein>
    <submittedName>
        <fullName evidence="5">Phage tail tape measure protein, TP901 family, core region</fullName>
    </submittedName>
</protein>
<proteinExistence type="predicted"/>
<sequence>MANMGTPLGQMIVELGLDSSKFGKGLQSAKNEVRMWEQATRASMNSAVASGNRLDGLKSKYDGLTNAMKAQQKVVDQLKTDYANSFDKNGEATKRTERLAGQLAQAEAKLQGYRGQINQTAADMARLQVETQGFTGWLNKTGDNLIKNGERLKTFGNGLSSIGTSMTVGVTAPIMAGTIAVTKAAIDWESAFTGVKKTVNEMVDANGNVTYSYAKLEGQLKNLATQLPATHAEIAQVAENAGQLGISTDHIVEFTKTMIDMGESTNLSADEASTALARLANITGMSQDKFSNLGSSIVFLGNNFATTEKEITEMGLRLAGAGKQIGLSQGSIMGIAAALSSVGIEAEQGGSAFSKLMVSLQLAVEKGGESLESFASVAGMTSDKFAQLFKSKPEVALERFIKGLGESEKHGKSAIAVLDEMGITEVRLRDTLLRAANAGDLMTKAIEGGNKAFNENNALANEASKRYETTESKLKMLRNEAVNVAIDFGGPLVDALRDGLQAAKPWLKTLGDMADRFSKLEPEQQRSILKWIAMGAAAGPTFKILGSGITTIGGLFKAFGTLEKGLVNLIAKQAEAKAAATGISTALTGVGTSASVASGAGGLAGFASVLTGPVGLAIGGTVLALGAGYGAWKLWGEEAWNSAQRTKRWGSDVGQATDEALTKVSNSAQTASGQFTLLEQGISSNTDKAVANFAKMGTAIETEMTNRITKLKELVNQLPQDIQNAANELTNDEINNQQEYLNIVKENNDKIAAIREQASNHHRQLTFAETTQIKQLANESATAYVQSLGKSEKETKQILAAMTGNVQEASESQARAWLESLGKQRQNAQQEYSQLVENTKKSLQDAGYDLNSQYAKNILNLLKESSETATTAVDQQMAMILEKYPELANQIFLANGQIIDASNGAGQAMIAQNKRMMESFSDLTTTSAQSAEKNAKTLKLMADEANEYGEFWNSLVLDPKTGEIKTNAQEAINEAANSEQGWNQLIFASKTAKLSSNAKLMIAEAAIANGKWESMTFTEQQALIKSNATKTITQALQVKGDWDNLTFEQKKAVLYSNTPEVMAETLMNLGLWDQYAPQIKELKASNYDFLNVINQSEEKVKSWGTLPVEVKELLAKNENLKMTIYESEEYFNRWNALPSNEKLMLANNQDALFKILSSEQRMNEWNALPIGIKQMYANNQDLLNKALQSEQSLNSYASNNPPQKQLTGNSNSVVSEANRGSDALNRFKGITPGSKTMTGIDNASAPAKEATRNVRAFGGSETITKRFNIVASISGMARSALSKLGIHFAKGTNYHLGGPAIVNDQPGPTYKELVIPKGGMPFIPEGRDVFLPNLPRGSKVLTARQTKRLFPHYAEGVGIPKNARIFNLLNDNSTTESNVVDFSNLAKLLDDNRSQNEQIIKLLNLLASKQWSISAQDIANKSYQFVDNLQNRDKMRADLVNGR</sequence>
<dbReference type="HOGENOM" id="CLU_003812_0_0_9"/>
<keyword evidence="6" id="KW-1185">Reference proteome</keyword>
<dbReference type="Pfam" id="PF10145">
    <property type="entry name" value="PhageMin_Tail"/>
    <property type="match status" value="1"/>
</dbReference>
<feature type="region of interest" description="Disordered" evidence="3">
    <location>
        <begin position="1194"/>
        <end position="1246"/>
    </location>
</feature>
<evidence type="ECO:0000313" key="6">
    <source>
        <dbReference type="Proteomes" id="UP000017415"/>
    </source>
</evidence>
<accession>S1R869</accession>
<dbReference type="STRING" id="44008.GCA_001318175_01825"/>
<reference evidence="5 6" key="1">
    <citation type="submission" date="2013-10" db="EMBL/GenBank/DDBJ databases">
        <title>The Genome Sequence of Enterococcus cecorum DSM 20682 (= ATCC 43198) (Illumina assembly).</title>
        <authorList>
            <consortium name="The Broad Institute Genomics Platform"/>
            <consortium name="The Broad Institute Genome Sequencing Center for Infectious Disease"/>
            <person name="Earl A."/>
            <person name="Russ C."/>
            <person name="Gilmore M."/>
            <person name="Surin D."/>
            <person name="Walker B."/>
            <person name="Young S."/>
            <person name="Zeng Q."/>
            <person name="Gargeya S."/>
            <person name="Fitzgerald M."/>
            <person name="Haas B."/>
            <person name="Abouelleil A."/>
            <person name="Allen A.W."/>
            <person name="Alvarado L."/>
            <person name="Arachchi H.M."/>
            <person name="Berlin A.M."/>
            <person name="Chapman S.B."/>
            <person name="Gainer-Dewar J."/>
            <person name="Goldberg J."/>
            <person name="Griggs A."/>
            <person name="Gujja S."/>
            <person name="Hansen M."/>
            <person name="Howarth C."/>
            <person name="Imamovic A."/>
            <person name="Ireland A."/>
            <person name="Larimer J."/>
            <person name="McCowan C."/>
            <person name="Murphy C."/>
            <person name="Pearson M."/>
            <person name="Poon T.W."/>
            <person name="Priest M."/>
            <person name="Roberts A."/>
            <person name="Saif S."/>
            <person name="Shea T."/>
            <person name="Sisk P."/>
            <person name="Sykes S."/>
            <person name="Wortman J."/>
            <person name="Nusbaum C."/>
            <person name="Birren B."/>
        </authorList>
    </citation>
    <scope>NUCLEOTIDE SEQUENCE [LARGE SCALE GENOMIC DNA]</scope>
    <source>
        <strain evidence="5 6">ATCC 43198</strain>
    </source>
</reference>
<dbReference type="PANTHER" id="PTHR37813">
    <property type="entry name" value="FELS-2 PROPHAGE PROTEIN"/>
    <property type="match status" value="1"/>
</dbReference>
<feature type="compositionally biased region" description="Polar residues" evidence="3">
    <location>
        <begin position="1194"/>
        <end position="1215"/>
    </location>
</feature>
<dbReference type="OrthoDB" id="2137849at2"/>
<keyword evidence="1" id="KW-1188">Viral release from host cell</keyword>
<keyword evidence="2" id="KW-0175">Coiled coil</keyword>
<gene>
    <name evidence="5" type="ORF">OMO_01316</name>
</gene>
<feature type="domain" description="Phage tail tape measure protein" evidence="4">
    <location>
        <begin position="219"/>
        <end position="410"/>
    </location>
</feature>
<name>S1R869_9ENTE</name>
<evidence type="ECO:0000256" key="1">
    <source>
        <dbReference type="ARBA" id="ARBA00022612"/>
    </source>
</evidence>
<dbReference type="PATRIC" id="fig|1121864.4.peg.735"/>
<dbReference type="GeneID" id="60872457"/>
<comment type="caution">
    <text evidence="5">The sequence shown here is derived from an EMBL/GenBank/DDBJ whole genome shotgun (WGS) entry which is preliminary data.</text>
</comment>
<dbReference type="RefSeq" id="WP_016250925.1">
    <property type="nucleotide sequence ID" value="NZ_ASWI01000003.1"/>
</dbReference>
<dbReference type="InterPro" id="IPR010090">
    <property type="entry name" value="Phage_tape_meas"/>
</dbReference>
<dbReference type="SUPFAM" id="SSF57997">
    <property type="entry name" value="Tropomyosin"/>
    <property type="match status" value="1"/>
</dbReference>
<evidence type="ECO:0000256" key="3">
    <source>
        <dbReference type="SAM" id="MobiDB-lite"/>
    </source>
</evidence>
<dbReference type="NCBIfam" id="TIGR01760">
    <property type="entry name" value="tape_meas_TP901"/>
    <property type="match status" value="1"/>
</dbReference>
<dbReference type="PANTHER" id="PTHR37813:SF1">
    <property type="entry name" value="FELS-2 PROPHAGE PROTEIN"/>
    <property type="match status" value="1"/>
</dbReference>
<organism evidence="5 6">
    <name type="scientific">Enterococcus cecorum DSM 20682 = ATCC 43198</name>
    <dbReference type="NCBI Taxonomy" id="1121864"/>
    <lineage>
        <taxon>Bacteria</taxon>
        <taxon>Bacillati</taxon>
        <taxon>Bacillota</taxon>
        <taxon>Bacilli</taxon>
        <taxon>Lactobacillales</taxon>
        <taxon>Enterococcaceae</taxon>
        <taxon>Enterococcus</taxon>
    </lineage>
</organism>